<dbReference type="WBParaSite" id="JU765_v2.g3181.t1">
    <property type="protein sequence ID" value="JU765_v2.g3181.t1"/>
    <property type="gene ID" value="JU765_v2.g3181"/>
</dbReference>
<name>A0AC34R485_9BILA</name>
<accession>A0AC34R485</accession>
<evidence type="ECO:0000313" key="1">
    <source>
        <dbReference type="Proteomes" id="UP000887576"/>
    </source>
</evidence>
<evidence type="ECO:0000313" key="2">
    <source>
        <dbReference type="WBParaSite" id="JU765_v2.g3181.t1"/>
    </source>
</evidence>
<protein>
    <submittedName>
        <fullName evidence="2">DNA-directed DNA polymerase</fullName>
    </submittedName>
</protein>
<proteinExistence type="predicted"/>
<reference evidence="2" key="1">
    <citation type="submission" date="2022-11" db="UniProtKB">
        <authorList>
            <consortium name="WormBaseParasite"/>
        </authorList>
    </citation>
    <scope>IDENTIFICATION</scope>
</reference>
<sequence length="542" mass="61942">MITNTPENGYRHKDIYSRKSLAWIAEKEKELGKKIQSAASSEANGKTAGELRENTANRLDEIRQFVPVEVIYECDFDSRYSHLNVPNPQYMSLRNVLKGGRTEVFQYYVEKLNNTEIIYVDFVSLYPYVMSNREFPLGDPDVITNVDNLPWTKSSDVKYRGFVLCHIIPPKKLKIPTLHYSCKDRRLVFPLCRTCAEEKLYNCDHNEDERSWTAGYTTAEIEQALSDGCSVDEVHEIWHYKAWTDALFKEYIMKYMVMKIENSGWGSCSSPDEKEAYLADIKANCGIDLNPDKIEFNPGKRFVAKIMLNSLWGKLAQRANPMNVIFTGNPGALDALFLDKRNEICDLTPFANGIMRVAFRKREEEISAPRTNSLAIATYVTAYGRLKLLESMRKVDAVYCDTDSIVYVKNNAGEFLPEGPHPCSLTRELSGCEIVEFIGAGPKNYGLKYNKNGTTHVDIKVRGFTLTHEASKVLNYDVMKESLMAYKQDVDNDKIPVPTFQITRNRKSELHAKYGSKNYQPVHSKSVFENDGKMRPYGYLSD</sequence>
<dbReference type="Proteomes" id="UP000887576">
    <property type="component" value="Unplaced"/>
</dbReference>
<organism evidence="1 2">
    <name type="scientific">Panagrolaimus sp. JU765</name>
    <dbReference type="NCBI Taxonomy" id="591449"/>
    <lineage>
        <taxon>Eukaryota</taxon>
        <taxon>Metazoa</taxon>
        <taxon>Ecdysozoa</taxon>
        <taxon>Nematoda</taxon>
        <taxon>Chromadorea</taxon>
        <taxon>Rhabditida</taxon>
        <taxon>Tylenchina</taxon>
        <taxon>Panagrolaimomorpha</taxon>
        <taxon>Panagrolaimoidea</taxon>
        <taxon>Panagrolaimidae</taxon>
        <taxon>Panagrolaimus</taxon>
    </lineage>
</organism>